<keyword evidence="1" id="KW-1133">Transmembrane helix</keyword>
<dbReference type="Gene3D" id="2.60.40.10">
    <property type="entry name" value="Immunoglobulins"/>
    <property type="match status" value="1"/>
</dbReference>
<keyword evidence="1" id="KW-0472">Membrane</keyword>
<dbReference type="RefSeq" id="WP_327766061.1">
    <property type="nucleotide sequence ID" value="NZ_JAYXUD010000001.1"/>
</dbReference>
<feature type="transmembrane region" description="Helical" evidence="1">
    <location>
        <begin position="68"/>
        <end position="90"/>
    </location>
</feature>
<dbReference type="Pfam" id="PF07610">
    <property type="entry name" value="DUF1573"/>
    <property type="match status" value="1"/>
</dbReference>
<evidence type="ECO:0000256" key="1">
    <source>
        <dbReference type="SAM" id="Phobius"/>
    </source>
</evidence>
<organism evidence="2 3">
    <name type="scientific">Photobacterium piscicola</name>
    <dbReference type="NCBI Taxonomy" id="1378299"/>
    <lineage>
        <taxon>Bacteria</taxon>
        <taxon>Pseudomonadati</taxon>
        <taxon>Pseudomonadota</taxon>
        <taxon>Gammaproteobacteria</taxon>
        <taxon>Vibrionales</taxon>
        <taxon>Vibrionaceae</taxon>
        <taxon>Photobacterium</taxon>
    </lineage>
</organism>
<dbReference type="EMBL" id="JAYXUD010000001">
    <property type="protein sequence ID" value="MEC6897205.1"/>
    <property type="molecule type" value="Genomic_DNA"/>
</dbReference>
<name>A0ABU6LCX7_9GAMM</name>
<proteinExistence type="predicted"/>
<accession>A0ABU6LCX7</accession>
<comment type="caution">
    <text evidence="2">The sequence shown here is derived from an EMBL/GenBank/DDBJ whole genome shotgun (WGS) entry which is preliminary data.</text>
</comment>
<evidence type="ECO:0000313" key="3">
    <source>
        <dbReference type="Proteomes" id="UP001339429"/>
    </source>
</evidence>
<sequence>MATKIVYRCKNTGGPDGDCEHAASNETLEASAVTFNESGQAICPGETVFGEPCGAILEEVIPPKKLPLGIIAGSVAGLIVVACVVWFFFLGGDAQLRIEQTSITLAPGQSVKVEIFNDGNASLKLDDVTFSDNEFSVDKTEDSLEIAPGKSGFLRIKFAQKAQNNIQGKMTIDSNSSNGPVSIELEGNANPWTVAEKLNSTSTILDKE</sequence>
<evidence type="ECO:0000313" key="2">
    <source>
        <dbReference type="EMBL" id="MEC6897205.1"/>
    </source>
</evidence>
<keyword evidence="3" id="KW-1185">Reference proteome</keyword>
<dbReference type="InterPro" id="IPR011467">
    <property type="entry name" value="DUF1573"/>
</dbReference>
<gene>
    <name evidence="2" type="ORF">VXS00_00870</name>
</gene>
<reference evidence="2 3" key="1">
    <citation type="submission" date="2024-01" db="EMBL/GenBank/DDBJ databases">
        <title>Active colonisers of the gastrointestinal tract of Atlantic salmon farmed in a warm water region.</title>
        <authorList>
            <person name="Bowman J.P."/>
        </authorList>
    </citation>
    <scope>NUCLEOTIDE SEQUENCE [LARGE SCALE GENOMIC DNA]</scope>
    <source>
        <strain evidence="2 3">S4MW1</strain>
    </source>
</reference>
<dbReference type="InterPro" id="IPR013783">
    <property type="entry name" value="Ig-like_fold"/>
</dbReference>
<keyword evidence="1" id="KW-0812">Transmembrane</keyword>
<dbReference type="Proteomes" id="UP001339429">
    <property type="component" value="Unassembled WGS sequence"/>
</dbReference>
<protein>
    <submittedName>
        <fullName evidence="2">DUF1573 domain-containing protein</fullName>
    </submittedName>
</protein>